<protein>
    <recommendedName>
        <fullName evidence="2">SET domain-containing protein</fullName>
    </recommendedName>
</protein>
<reference evidence="3" key="1">
    <citation type="journal article" date="2023" name="Mol. Phylogenet. Evol.">
        <title>Genome-scale phylogeny and comparative genomics of the fungal order Sordariales.</title>
        <authorList>
            <person name="Hensen N."/>
            <person name="Bonometti L."/>
            <person name="Westerberg I."/>
            <person name="Brannstrom I.O."/>
            <person name="Guillou S."/>
            <person name="Cros-Aarteil S."/>
            <person name="Calhoun S."/>
            <person name="Haridas S."/>
            <person name="Kuo A."/>
            <person name="Mondo S."/>
            <person name="Pangilinan J."/>
            <person name="Riley R."/>
            <person name="LaButti K."/>
            <person name="Andreopoulos B."/>
            <person name="Lipzen A."/>
            <person name="Chen C."/>
            <person name="Yan M."/>
            <person name="Daum C."/>
            <person name="Ng V."/>
            <person name="Clum A."/>
            <person name="Steindorff A."/>
            <person name="Ohm R.A."/>
            <person name="Martin F."/>
            <person name="Silar P."/>
            <person name="Natvig D.O."/>
            <person name="Lalanne C."/>
            <person name="Gautier V."/>
            <person name="Ament-Velasquez S.L."/>
            <person name="Kruys A."/>
            <person name="Hutchinson M.I."/>
            <person name="Powell A.J."/>
            <person name="Barry K."/>
            <person name="Miller A.N."/>
            <person name="Grigoriev I.V."/>
            <person name="Debuchy R."/>
            <person name="Gladieux P."/>
            <person name="Hiltunen Thoren M."/>
            <person name="Johannesson H."/>
        </authorList>
    </citation>
    <scope>NUCLEOTIDE SEQUENCE</scope>
    <source>
        <strain evidence="3">SMH4131-1</strain>
    </source>
</reference>
<evidence type="ECO:0000313" key="4">
    <source>
        <dbReference type="Proteomes" id="UP001286456"/>
    </source>
</evidence>
<gene>
    <name evidence="3" type="ORF">B0T19DRAFT_436475</name>
</gene>
<dbReference type="SMART" id="SM00317">
    <property type="entry name" value="SET"/>
    <property type="match status" value="1"/>
</dbReference>
<dbReference type="AlphaFoldDB" id="A0AAE0MK74"/>
<evidence type="ECO:0000313" key="3">
    <source>
        <dbReference type="EMBL" id="KAK3335641.1"/>
    </source>
</evidence>
<dbReference type="InterPro" id="IPR001214">
    <property type="entry name" value="SET_dom"/>
</dbReference>
<proteinExistence type="predicted"/>
<dbReference type="InterPro" id="IPR046341">
    <property type="entry name" value="SET_dom_sf"/>
</dbReference>
<evidence type="ECO:0000256" key="1">
    <source>
        <dbReference type="SAM" id="MobiDB-lite"/>
    </source>
</evidence>
<dbReference type="GO" id="GO:0005634">
    <property type="term" value="C:nucleus"/>
    <property type="evidence" value="ECO:0007669"/>
    <property type="project" value="TreeGrafter"/>
</dbReference>
<name>A0AAE0MK74_9PEZI</name>
<dbReference type="Proteomes" id="UP001286456">
    <property type="component" value="Unassembled WGS sequence"/>
</dbReference>
<dbReference type="Pfam" id="PF00856">
    <property type="entry name" value="SET"/>
    <property type="match status" value="1"/>
</dbReference>
<evidence type="ECO:0000259" key="2">
    <source>
        <dbReference type="PROSITE" id="PS50280"/>
    </source>
</evidence>
<feature type="region of interest" description="Disordered" evidence="1">
    <location>
        <begin position="1"/>
        <end position="36"/>
    </location>
</feature>
<sequence>MADTPEITPEITPAESSEGFDALKQGKPPAEALSPAPLDEPAVRVGLVNPAIGYGLFAARDFSKGEFIFTEAPLMSGLFNETYAEDGTLIHSQHQSYRAALADSRFELNTAFPLLAARNGFPPLPFDTAQQVLNTTLGKNLVHGRLDTTTVSPGEYESYVTRFTAAVNPSDEDSRRAAREFFRHYAFQVQGGSNNNAKSSSNSSVELAAIPGPSSVAAAAAVGLSALGQHSTNEACIYLLGSLINHCCRPSSSSNIATEGPNCGWRIGPSGLVKFIQGPRHIGVEARRDIAAGEQLTWDYNKRDKGFICVCETCRRSWVGHYCKVL</sequence>
<feature type="domain" description="SET" evidence="2">
    <location>
        <begin position="41"/>
        <end position="301"/>
    </location>
</feature>
<accession>A0AAE0MK74</accession>
<comment type="caution">
    <text evidence="3">The sequence shown here is derived from an EMBL/GenBank/DDBJ whole genome shotgun (WGS) entry which is preliminary data.</text>
</comment>
<dbReference type="SUPFAM" id="SSF82199">
    <property type="entry name" value="SET domain"/>
    <property type="match status" value="1"/>
</dbReference>
<dbReference type="PANTHER" id="PTHR12197">
    <property type="entry name" value="HISTONE-LYSINE N-METHYLTRANSFERASE SMYD"/>
    <property type="match status" value="1"/>
</dbReference>
<dbReference type="InterPro" id="IPR050869">
    <property type="entry name" value="H3K4_H4K5_MeTrfase"/>
</dbReference>
<dbReference type="PROSITE" id="PS50280">
    <property type="entry name" value="SET"/>
    <property type="match status" value="1"/>
</dbReference>
<reference evidence="3" key="2">
    <citation type="submission" date="2023-06" db="EMBL/GenBank/DDBJ databases">
        <authorList>
            <consortium name="Lawrence Berkeley National Laboratory"/>
            <person name="Haridas S."/>
            <person name="Hensen N."/>
            <person name="Bonometti L."/>
            <person name="Westerberg I."/>
            <person name="Brannstrom I.O."/>
            <person name="Guillou S."/>
            <person name="Cros-Aarteil S."/>
            <person name="Calhoun S."/>
            <person name="Kuo A."/>
            <person name="Mondo S."/>
            <person name="Pangilinan J."/>
            <person name="Riley R."/>
            <person name="Labutti K."/>
            <person name="Andreopoulos B."/>
            <person name="Lipzen A."/>
            <person name="Chen C."/>
            <person name="Yanf M."/>
            <person name="Daum C."/>
            <person name="Ng V."/>
            <person name="Clum A."/>
            <person name="Steindorff A."/>
            <person name="Ohm R."/>
            <person name="Martin F."/>
            <person name="Silar P."/>
            <person name="Natvig D."/>
            <person name="Lalanne C."/>
            <person name="Gautier V."/>
            <person name="Ament-Velasquez S.L."/>
            <person name="Kruys A."/>
            <person name="Hutchinson M.I."/>
            <person name="Powell A.J."/>
            <person name="Barry K."/>
            <person name="Miller A.N."/>
            <person name="Grigoriev I.V."/>
            <person name="Debuchy R."/>
            <person name="Gladieux P."/>
            <person name="Thoren M.H."/>
            <person name="Johannesson H."/>
        </authorList>
    </citation>
    <scope>NUCLEOTIDE SEQUENCE</scope>
    <source>
        <strain evidence="3">SMH4131-1</strain>
    </source>
</reference>
<dbReference type="Gene3D" id="2.170.270.10">
    <property type="entry name" value="SET domain"/>
    <property type="match status" value="1"/>
</dbReference>
<keyword evidence="4" id="KW-1185">Reference proteome</keyword>
<dbReference type="EMBL" id="JAUEPO010000001">
    <property type="protein sequence ID" value="KAK3335641.1"/>
    <property type="molecule type" value="Genomic_DNA"/>
</dbReference>
<dbReference type="PANTHER" id="PTHR12197:SF294">
    <property type="entry name" value="POTENTIAL PROTEIN LYSINE METHYLTRANSFERASE SET6"/>
    <property type="match status" value="1"/>
</dbReference>
<organism evidence="3 4">
    <name type="scientific">Cercophora scortea</name>
    <dbReference type="NCBI Taxonomy" id="314031"/>
    <lineage>
        <taxon>Eukaryota</taxon>
        <taxon>Fungi</taxon>
        <taxon>Dikarya</taxon>
        <taxon>Ascomycota</taxon>
        <taxon>Pezizomycotina</taxon>
        <taxon>Sordariomycetes</taxon>
        <taxon>Sordariomycetidae</taxon>
        <taxon>Sordariales</taxon>
        <taxon>Lasiosphaeriaceae</taxon>
        <taxon>Cercophora</taxon>
    </lineage>
</organism>